<evidence type="ECO:0000259" key="8">
    <source>
        <dbReference type="PROSITE" id="PS50850"/>
    </source>
</evidence>
<evidence type="ECO:0000256" key="2">
    <source>
        <dbReference type="ARBA" id="ARBA00005241"/>
    </source>
</evidence>
<keyword evidence="3 7" id="KW-0812">Transmembrane</keyword>
<evidence type="ECO:0000256" key="3">
    <source>
        <dbReference type="ARBA" id="ARBA00022692"/>
    </source>
</evidence>
<gene>
    <name evidence="9" type="primary">ABSGL_01700.1 scaffold 2091</name>
</gene>
<evidence type="ECO:0000256" key="7">
    <source>
        <dbReference type="SAM" id="Phobius"/>
    </source>
</evidence>
<dbReference type="InParanoid" id="A0A163IZM2"/>
<evidence type="ECO:0000313" key="9">
    <source>
        <dbReference type="EMBL" id="SAL96304.1"/>
    </source>
</evidence>
<comment type="subcellular location">
    <subcellularLocation>
        <location evidence="1">Membrane</location>
        <topology evidence="1">Multi-pass membrane protein</topology>
    </subcellularLocation>
</comment>
<dbReference type="InterPro" id="IPR024989">
    <property type="entry name" value="MFS_assoc_dom"/>
</dbReference>
<proteinExistence type="inferred from homology"/>
<dbReference type="EMBL" id="LT550921">
    <property type="protein sequence ID" value="SAL96304.1"/>
    <property type="molecule type" value="Genomic_DNA"/>
</dbReference>
<reference evidence="9" key="1">
    <citation type="submission" date="2016-04" db="EMBL/GenBank/DDBJ databases">
        <authorList>
            <person name="Evans L.H."/>
            <person name="Alamgir A."/>
            <person name="Owens N."/>
            <person name="Weber N.D."/>
            <person name="Virtaneva K."/>
            <person name="Barbian K."/>
            <person name="Babar A."/>
            <person name="Rosenke K."/>
        </authorList>
    </citation>
    <scope>NUCLEOTIDE SEQUENCE [LARGE SCALE GENOMIC DNA]</scope>
    <source>
        <strain evidence="9">CBS 101.48</strain>
    </source>
</reference>
<feature type="transmembrane region" description="Helical" evidence="7">
    <location>
        <begin position="91"/>
        <end position="111"/>
    </location>
</feature>
<dbReference type="OrthoDB" id="515887at2759"/>
<feature type="domain" description="Major facilitator superfamily (MFS) profile" evidence="8">
    <location>
        <begin position="180"/>
        <end position="367"/>
    </location>
</feature>
<feature type="transmembrane region" description="Helical" evidence="7">
    <location>
        <begin position="184"/>
        <end position="206"/>
    </location>
</feature>
<evidence type="ECO:0000256" key="6">
    <source>
        <dbReference type="SAM" id="MobiDB-lite"/>
    </source>
</evidence>
<evidence type="ECO:0000313" key="10">
    <source>
        <dbReference type="Proteomes" id="UP000078561"/>
    </source>
</evidence>
<evidence type="ECO:0000256" key="5">
    <source>
        <dbReference type="ARBA" id="ARBA00023136"/>
    </source>
</evidence>
<feature type="compositionally biased region" description="Polar residues" evidence="6">
    <location>
        <begin position="134"/>
        <end position="150"/>
    </location>
</feature>
<evidence type="ECO:0000256" key="4">
    <source>
        <dbReference type="ARBA" id="ARBA00022989"/>
    </source>
</evidence>
<keyword evidence="4 7" id="KW-1133">Transmembrane helix</keyword>
<dbReference type="GO" id="GO:0022857">
    <property type="term" value="F:transmembrane transporter activity"/>
    <property type="evidence" value="ECO:0007669"/>
    <property type="project" value="InterPro"/>
</dbReference>
<feature type="region of interest" description="Disordered" evidence="6">
    <location>
        <begin position="122"/>
        <end position="164"/>
    </location>
</feature>
<organism evidence="9">
    <name type="scientific">Absidia glauca</name>
    <name type="common">Pin mould</name>
    <dbReference type="NCBI Taxonomy" id="4829"/>
    <lineage>
        <taxon>Eukaryota</taxon>
        <taxon>Fungi</taxon>
        <taxon>Fungi incertae sedis</taxon>
        <taxon>Mucoromycota</taxon>
        <taxon>Mucoromycotina</taxon>
        <taxon>Mucoromycetes</taxon>
        <taxon>Mucorales</taxon>
        <taxon>Cunninghamellaceae</taxon>
        <taxon>Absidia</taxon>
    </lineage>
</organism>
<dbReference type="Gene3D" id="1.20.1250.20">
    <property type="entry name" value="MFS general substrate transporter like domains"/>
    <property type="match status" value="1"/>
</dbReference>
<feature type="transmembrane region" description="Helical" evidence="7">
    <location>
        <begin position="7"/>
        <end position="30"/>
    </location>
</feature>
<feature type="transmembrane region" description="Helical" evidence="7">
    <location>
        <begin position="212"/>
        <end position="235"/>
    </location>
</feature>
<sequence length="367" mass="40098">MGHKDTWFIGLKLLSVFGIGCIGSSLIYLPTFFKNVLNLSTDKVGFLYSIITFLILGDYKELYGQQKTGCPIGFGSSVFLTGLTMEWFGPYALFGVYTCFALSFIATVALLDFTPHRKPILNDDDSSSHEPSLIQGNDTPSSYGSTNTITAIDDDDNDDDNEDDPKKPLPTIWSLLATPESSQFFLVVVMMGFATAIIQAFLFLFMRNDLHASPALVGLLGPLGSSTEIVCFFFSKRIFNHLGPRKMLMVAQWIMIVRCFIYVVAMGLDQYGAWVATAAQLLHGAGYSVTWSAAALQSDRLAPPHLKNSAQGLLNALFNGLGAGIGALCGGFIYNTLGPRTMWIFVIVLKNPQKSQSGLDNFHSLMG</sequence>
<dbReference type="InterPro" id="IPR051717">
    <property type="entry name" value="MFS_MFSD6"/>
</dbReference>
<dbReference type="SUPFAM" id="SSF103473">
    <property type="entry name" value="MFS general substrate transporter"/>
    <property type="match status" value="1"/>
</dbReference>
<dbReference type="InterPro" id="IPR020846">
    <property type="entry name" value="MFS_dom"/>
</dbReference>
<feature type="transmembrane region" description="Helical" evidence="7">
    <location>
        <begin position="312"/>
        <end position="334"/>
    </location>
</feature>
<dbReference type="GO" id="GO:0016020">
    <property type="term" value="C:membrane"/>
    <property type="evidence" value="ECO:0007669"/>
    <property type="project" value="UniProtKB-SubCell"/>
</dbReference>
<dbReference type="AlphaFoldDB" id="A0A163IZM2"/>
<dbReference type="Proteomes" id="UP000078561">
    <property type="component" value="Unassembled WGS sequence"/>
</dbReference>
<dbReference type="InterPro" id="IPR036259">
    <property type="entry name" value="MFS_trans_sf"/>
</dbReference>
<dbReference type="OMA" id="AQWIMIV"/>
<dbReference type="PANTHER" id="PTHR16172:SF41">
    <property type="entry name" value="MAJOR FACILITATOR SUPERFAMILY DOMAIN-CONTAINING PROTEIN 6-LIKE"/>
    <property type="match status" value="1"/>
</dbReference>
<dbReference type="Pfam" id="PF12832">
    <property type="entry name" value="MFS_1_like"/>
    <property type="match status" value="1"/>
</dbReference>
<keyword evidence="10" id="KW-1185">Reference proteome</keyword>
<dbReference type="PROSITE" id="PS50850">
    <property type="entry name" value="MFS"/>
    <property type="match status" value="1"/>
</dbReference>
<feature type="compositionally biased region" description="Acidic residues" evidence="6">
    <location>
        <begin position="152"/>
        <end position="163"/>
    </location>
</feature>
<protein>
    <recommendedName>
        <fullName evidence="8">Major facilitator superfamily (MFS) profile domain-containing protein</fullName>
    </recommendedName>
</protein>
<keyword evidence="5 7" id="KW-0472">Membrane</keyword>
<comment type="similarity">
    <text evidence="2">Belongs to the major facilitator superfamily. MFSD6 family.</text>
</comment>
<evidence type="ECO:0000256" key="1">
    <source>
        <dbReference type="ARBA" id="ARBA00004141"/>
    </source>
</evidence>
<dbReference type="PANTHER" id="PTHR16172">
    <property type="entry name" value="MAJOR FACILITATOR SUPERFAMILY DOMAIN-CONTAINING PROTEIN 6-LIKE"/>
    <property type="match status" value="1"/>
</dbReference>
<name>A0A163IZM2_ABSGL</name>
<accession>A0A163IZM2</accession>